<feature type="transmembrane region" description="Helical" evidence="1">
    <location>
        <begin position="35"/>
        <end position="55"/>
    </location>
</feature>
<keyword evidence="1" id="KW-0812">Transmembrane</keyword>
<gene>
    <name evidence="4" type="ORF">ACFQ1O_10505</name>
</gene>
<keyword evidence="5" id="KW-1185">Reference proteome</keyword>
<feature type="domain" description="TonB C-terminal" evidence="2">
    <location>
        <begin position="529"/>
        <end position="589"/>
    </location>
</feature>
<dbReference type="EMBL" id="JBHTJM010000009">
    <property type="protein sequence ID" value="MFD0964435.1"/>
    <property type="molecule type" value="Genomic_DNA"/>
</dbReference>
<organism evidence="4 5">
    <name type="scientific">Pseudofulvibacter geojedonensis</name>
    <dbReference type="NCBI Taxonomy" id="1123758"/>
    <lineage>
        <taxon>Bacteria</taxon>
        <taxon>Pseudomonadati</taxon>
        <taxon>Bacteroidota</taxon>
        <taxon>Flavobacteriia</taxon>
        <taxon>Flavobacteriales</taxon>
        <taxon>Flavobacteriaceae</taxon>
        <taxon>Pseudofulvibacter</taxon>
    </lineage>
</organism>
<protein>
    <submittedName>
        <fullName evidence="4">M56 family metallopeptidase</fullName>
    </submittedName>
</protein>
<comment type="caution">
    <text evidence="4">The sequence shown here is derived from an EMBL/GenBank/DDBJ whole genome shotgun (WGS) entry which is preliminary data.</text>
</comment>
<dbReference type="Pfam" id="PF05569">
    <property type="entry name" value="Peptidase_M56"/>
    <property type="match status" value="1"/>
</dbReference>
<dbReference type="Proteomes" id="UP001596997">
    <property type="component" value="Unassembled WGS sequence"/>
</dbReference>
<reference evidence="5" key="1">
    <citation type="journal article" date="2019" name="Int. J. Syst. Evol. Microbiol.">
        <title>The Global Catalogue of Microorganisms (GCM) 10K type strain sequencing project: providing services to taxonomists for standard genome sequencing and annotation.</title>
        <authorList>
            <consortium name="The Broad Institute Genomics Platform"/>
            <consortium name="The Broad Institute Genome Sequencing Center for Infectious Disease"/>
            <person name="Wu L."/>
            <person name="Ma J."/>
        </authorList>
    </citation>
    <scope>NUCLEOTIDE SEQUENCE [LARGE SCALE GENOMIC DNA]</scope>
    <source>
        <strain evidence="5">CCUG 62114</strain>
    </source>
</reference>
<feature type="domain" description="Peptidase M56" evidence="3">
    <location>
        <begin position="163"/>
        <end position="263"/>
    </location>
</feature>
<dbReference type="RefSeq" id="WP_377715983.1">
    <property type="nucleotide sequence ID" value="NZ_JBHTJM010000009.1"/>
</dbReference>
<evidence type="ECO:0000259" key="3">
    <source>
        <dbReference type="Pfam" id="PF05569"/>
    </source>
</evidence>
<evidence type="ECO:0000313" key="4">
    <source>
        <dbReference type="EMBL" id="MFD0964435.1"/>
    </source>
</evidence>
<name>A0ABW3I3J3_9FLAO</name>
<feature type="transmembrane region" description="Helical" evidence="1">
    <location>
        <begin position="273"/>
        <end position="291"/>
    </location>
</feature>
<sequence>METYIIQIILFQLVFWLFYEAFLRRETFFNANRSYLLVSSVLSLLLPFVKLSFFANTVPALQKALVIQLPEILIGEQEPVNRTRNITNGVVQLVPESSSLFSIEVLWYIGIGICALLLLYKVSRIYYYKYTNPNQWKGNYLVVWIQNSNEAFSFFNQIFLGDQIEKSEQESILKHEKVHANEWHSLDLLWFELLRIIFWFNPLIYIYQKRITEVHEFIADRNASQNQKHYYEDLLAQTFGVTQFSLVNQFYSSSLIKKRIIMLTKQKSKSIKLVRYFGVLPIVLSMLFYVSCSEVDTKSSLTNQKKQEFTENTVIRDVIKIIEDAIPNNITEKEKLSPEQYKELIFKLKKYYANNKAQLETIDAKKYFNMSMFLISSIKKNSQGELHQEDQDFMNFVMAEMCVSSLLDNIDSKYDDDKKISFATMLRQEKLLSRLKELNYELPNEEEWVAKYKEAKAKEELMSEDVDYATNVDVPFAVLEKSPVYPGCDENGTREELKKCFSQKITEFVAKEFNTKIGEQNQLTGLLRIAVAFKIDKEGNIVEVRARAPHEDLVVEAKRVINSLPKMKPGIHKGKAVTVPYALPIKFKIN</sequence>
<dbReference type="Pfam" id="PF03544">
    <property type="entry name" value="TonB_C"/>
    <property type="match status" value="1"/>
</dbReference>
<dbReference type="InterPro" id="IPR037682">
    <property type="entry name" value="TonB_C"/>
</dbReference>
<evidence type="ECO:0000313" key="5">
    <source>
        <dbReference type="Proteomes" id="UP001596997"/>
    </source>
</evidence>
<dbReference type="SUPFAM" id="SSF74653">
    <property type="entry name" value="TolA/TonB C-terminal domain"/>
    <property type="match status" value="1"/>
</dbReference>
<dbReference type="PANTHER" id="PTHR34978:SF3">
    <property type="entry name" value="SLR0241 PROTEIN"/>
    <property type="match status" value="1"/>
</dbReference>
<dbReference type="InterPro" id="IPR052173">
    <property type="entry name" value="Beta-lactam_resp_regulator"/>
</dbReference>
<dbReference type="InterPro" id="IPR008756">
    <property type="entry name" value="Peptidase_M56"/>
</dbReference>
<keyword evidence="1" id="KW-0472">Membrane</keyword>
<evidence type="ECO:0000259" key="2">
    <source>
        <dbReference type="Pfam" id="PF03544"/>
    </source>
</evidence>
<feature type="transmembrane region" description="Helical" evidence="1">
    <location>
        <begin position="100"/>
        <end position="120"/>
    </location>
</feature>
<dbReference type="PANTHER" id="PTHR34978">
    <property type="entry name" value="POSSIBLE SENSOR-TRANSDUCER PROTEIN BLAR"/>
    <property type="match status" value="1"/>
</dbReference>
<proteinExistence type="predicted"/>
<dbReference type="Gene3D" id="3.30.1150.10">
    <property type="match status" value="1"/>
</dbReference>
<evidence type="ECO:0000256" key="1">
    <source>
        <dbReference type="SAM" id="Phobius"/>
    </source>
</evidence>
<accession>A0ABW3I3J3</accession>
<keyword evidence="1" id="KW-1133">Transmembrane helix</keyword>
<feature type="transmembrane region" description="Helical" evidence="1">
    <location>
        <begin position="6"/>
        <end position="23"/>
    </location>
</feature>